<sequence>MKLTAVSTFVACCYFQFCHLLLSRFIFIFMHMIHFPSVVLCALFACHNAIWCMHELCGLALEVMGSTLVGMGGGGKGVTKAFMFRRRSH</sequence>
<name>A0A1G4I6H9_TRYEQ</name>
<dbReference type="Proteomes" id="UP000195570">
    <property type="component" value="Unassembled WGS sequence"/>
</dbReference>
<protein>
    <submittedName>
        <fullName evidence="2">Uncharacterized protein</fullName>
    </submittedName>
</protein>
<reference evidence="2" key="1">
    <citation type="submission" date="2016-09" db="EMBL/GenBank/DDBJ databases">
        <authorList>
            <person name="Hebert L."/>
            <person name="Moumen B."/>
        </authorList>
    </citation>
    <scope>NUCLEOTIDE SEQUENCE [LARGE SCALE GENOMIC DNA]</scope>
    <source>
        <strain evidence="2">OVI</strain>
    </source>
</reference>
<dbReference type="EMBL" id="CZPT02000763">
    <property type="protein sequence ID" value="SCU67550.1"/>
    <property type="molecule type" value="Genomic_DNA"/>
</dbReference>
<feature type="transmembrane region" description="Helical" evidence="1">
    <location>
        <begin position="25"/>
        <end position="46"/>
    </location>
</feature>
<dbReference type="GeneID" id="92382513"/>
<dbReference type="AlphaFoldDB" id="A0A1G4I6H9"/>
<proteinExistence type="predicted"/>
<organism evidence="2 3">
    <name type="scientific">Trypanosoma equiperdum</name>
    <dbReference type="NCBI Taxonomy" id="5694"/>
    <lineage>
        <taxon>Eukaryota</taxon>
        <taxon>Discoba</taxon>
        <taxon>Euglenozoa</taxon>
        <taxon>Kinetoplastea</taxon>
        <taxon>Metakinetoplastina</taxon>
        <taxon>Trypanosomatida</taxon>
        <taxon>Trypanosomatidae</taxon>
        <taxon>Trypanosoma</taxon>
    </lineage>
</organism>
<comment type="caution">
    <text evidence="2">The sequence shown here is derived from an EMBL/GenBank/DDBJ whole genome shotgun (WGS) entry which is preliminary data.</text>
</comment>
<gene>
    <name evidence="2" type="ORF">TEOVI_000857900</name>
</gene>
<accession>A0A1G4I6H9</accession>
<keyword evidence="1" id="KW-0472">Membrane</keyword>
<evidence type="ECO:0000256" key="1">
    <source>
        <dbReference type="SAM" id="Phobius"/>
    </source>
</evidence>
<evidence type="ECO:0000313" key="3">
    <source>
        <dbReference type="Proteomes" id="UP000195570"/>
    </source>
</evidence>
<keyword evidence="3" id="KW-1185">Reference proteome</keyword>
<dbReference type="VEuPathDB" id="TriTrypDB:TEOVI_000857900"/>
<keyword evidence="1" id="KW-0812">Transmembrane</keyword>
<keyword evidence="1" id="KW-1133">Transmembrane helix</keyword>
<dbReference type="RefSeq" id="XP_067078851.1">
    <property type="nucleotide sequence ID" value="XM_067222750.1"/>
</dbReference>
<evidence type="ECO:0000313" key="2">
    <source>
        <dbReference type="EMBL" id="SCU67550.1"/>
    </source>
</evidence>